<dbReference type="PANTHER" id="PTHR42678">
    <property type="entry name" value="AMIDASE"/>
    <property type="match status" value="1"/>
</dbReference>
<feature type="signal peptide" evidence="1">
    <location>
        <begin position="1"/>
        <end position="23"/>
    </location>
</feature>
<sequence>MKQHIAALAVVTALAAGAQPAAAAVPDLERTSATELEAKLTAGELTSVELTKAYIDRIAAVNQRGPALNAVRALNPNALREARVSDLARATHSVRGPLEGLPVLLKDNIDVAGMPTTASSIVLEHSVPDKDAFVVQRLKAAGAVILGKVNLTEFAAWVSNNQSSGNGSLHGQVLNPYDTSTDPGGSSAGSGVAAAAGLAALTIGSDTEGSILSPATQNGVVGIRPTTGLWSRTGVVPISESQDTLGPLVQTTSDAALLLNALTAVDPEDPHTAETAPVVGTDYTAGLKPDALQGARIAVTSGGSAQYAAAKTALQNLGATLVTITLPNFPTAQSLQTREFRRDLNHYLSRLPASAPIKSYDEAYAYFHDHPEEGLKYGDSRFGPPAQYHLENPDEEAEYEGVKTFEINRARTYLDGLLNGVDAVLQTQLGLISPAAFAGYPIVSVPGGFPADTGRPVNITFVGRRFSEAKLLGYAYAYEQATKNRKPASEINPASWRCVPGTAAYDPVGCGPFAGFAGPLTDALIAPVLDLEHLSINDIQRRFAAGTLTSTQLVKAYLDRIHYVNNQGPGIDAVRAINPGALAEAAAPRPGPLSGIPVLVSDTIDVAGMPTTGGSLALKDVVPTKDAAVVTKLKAAGAIILGKVNVTELNGMVATGMPAGYGSLHGQVLNPYDVRTSTNGSSAGAVAAAAAGLAAATIGVETDETTSGTNNATNSASISALAPAAATGVAAFRPTFGLVSRTGVMPVARSQDIPAPVGKSVADIASVLSGLVGPDPADATTANAPAVAPDYAAGLTKGALAGKRIGVIAPTSGNSLTPFTDAVADITALGATIVPLTAPNRPTTAKIVDREFKRDLDAYLAPYGKSTADIVAFNDAHPRDTLKFGQARLRAAAAINLGDPATATSYANDLANGRTLSKAYIDTLLANAGAPVDAILSLTATMAEVGTRAGYPQVSIPAGYDATARRPQSISFTGTAGDDAKLLGFGYAFERAALVRQTPSEVMPQTWHCIAPIVYIDRTKSCGPGEVVPADAGGDATVVPAPVGGTVAATLSLTLGAPASFGPFTPGLAKEYSASTTANIVSTALDATLTVSDPGHLMNGTFALPEPLQVSFSKSTWAAPVSNDPVTIAFKQAVKASDALRTGAYSKTLTFTLSTTNP</sequence>
<evidence type="ECO:0000313" key="4">
    <source>
        <dbReference type="Proteomes" id="UP001149140"/>
    </source>
</evidence>
<name>A0A9X3MZ49_9ACTN</name>
<dbReference type="PANTHER" id="PTHR42678:SF34">
    <property type="entry name" value="OS04G0183300 PROTEIN"/>
    <property type="match status" value="1"/>
</dbReference>
<dbReference type="EMBL" id="JAPDOD010000048">
    <property type="protein sequence ID" value="MDA0165519.1"/>
    <property type="molecule type" value="Genomic_DNA"/>
</dbReference>
<organism evidence="3 4">
    <name type="scientific">Solirubrobacter ginsenosidimutans</name>
    <dbReference type="NCBI Taxonomy" id="490573"/>
    <lineage>
        <taxon>Bacteria</taxon>
        <taxon>Bacillati</taxon>
        <taxon>Actinomycetota</taxon>
        <taxon>Thermoleophilia</taxon>
        <taxon>Solirubrobacterales</taxon>
        <taxon>Solirubrobacteraceae</taxon>
        <taxon>Solirubrobacter</taxon>
    </lineage>
</organism>
<evidence type="ECO:0000256" key="1">
    <source>
        <dbReference type="SAM" id="SignalP"/>
    </source>
</evidence>
<dbReference type="InterPro" id="IPR023631">
    <property type="entry name" value="Amidase_dom"/>
</dbReference>
<comment type="caution">
    <text evidence="3">The sequence shown here is derived from an EMBL/GenBank/DDBJ whole genome shotgun (WGS) entry which is preliminary data.</text>
</comment>
<feature type="chain" id="PRO_5040923192" evidence="1">
    <location>
        <begin position="24"/>
        <end position="1158"/>
    </location>
</feature>
<keyword evidence="4" id="KW-1185">Reference proteome</keyword>
<gene>
    <name evidence="3" type="ORF">OM076_34940</name>
</gene>
<dbReference type="Pfam" id="PF01425">
    <property type="entry name" value="Amidase"/>
    <property type="match status" value="2"/>
</dbReference>
<dbReference type="AlphaFoldDB" id="A0A9X3MZ49"/>
<reference evidence="3" key="1">
    <citation type="submission" date="2022-10" db="EMBL/GenBank/DDBJ databases">
        <title>The WGS of Solirubrobacter ginsenosidimutans DSM 21036.</title>
        <authorList>
            <person name="Jiang Z."/>
        </authorList>
    </citation>
    <scope>NUCLEOTIDE SEQUENCE</scope>
    <source>
        <strain evidence="3">DSM 21036</strain>
    </source>
</reference>
<dbReference type="Gene3D" id="3.90.1300.10">
    <property type="entry name" value="Amidase signature (AS) domain"/>
    <property type="match status" value="2"/>
</dbReference>
<protein>
    <submittedName>
        <fullName evidence="3">Amidase family protein</fullName>
    </submittedName>
</protein>
<keyword evidence="1" id="KW-0732">Signal</keyword>
<dbReference type="SUPFAM" id="SSF75304">
    <property type="entry name" value="Amidase signature (AS) enzymes"/>
    <property type="match status" value="2"/>
</dbReference>
<evidence type="ECO:0000259" key="2">
    <source>
        <dbReference type="Pfam" id="PF01425"/>
    </source>
</evidence>
<dbReference type="Proteomes" id="UP001149140">
    <property type="component" value="Unassembled WGS sequence"/>
</dbReference>
<feature type="domain" description="Amidase" evidence="2">
    <location>
        <begin position="49"/>
        <end position="424"/>
    </location>
</feature>
<dbReference type="InterPro" id="IPR036928">
    <property type="entry name" value="AS_sf"/>
</dbReference>
<accession>A0A9X3MZ49</accession>
<dbReference type="RefSeq" id="WP_270044779.1">
    <property type="nucleotide sequence ID" value="NZ_JAPDOD010000048.1"/>
</dbReference>
<evidence type="ECO:0000313" key="3">
    <source>
        <dbReference type="EMBL" id="MDA0165519.1"/>
    </source>
</evidence>
<proteinExistence type="predicted"/>
<feature type="domain" description="Amidase" evidence="2">
    <location>
        <begin position="553"/>
        <end position="940"/>
    </location>
</feature>